<comment type="similarity">
    <text evidence="10">Belongs to the PlsX family.</text>
</comment>
<comment type="function">
    <text evidence="10">Catalyzes the reversible formation of acyl-phosphate (acyl-PO(4)) from acyl-[acyl-carrier-protein] (acyl-ACP). This enzyme utilizes acyl-ACP as fatty acyl donor, but not acyl-CoA.</text>
</comment>
<comment type="subunit">
    <text evidence="9 10">Homodimer. Probably interacts with PlsY.</text>
</comment>
<keyword evidence="5 10" id="KW-0443">Lipid metabolism</keyword>
<dbReference type="HAMAP" id="MF_00019">
    <property type="entry name" value="PlsX"/>
    <property type="match status" value="1"/>
</dbReference>
<dbReference type="EMBL" id="CP034346">
    <property type="protein sequence ID" value="AZS18360.1"/>
    <property type="molecule type" value="Genomic_DNA"/>
</dbReference>
<keyword evidence="6 10" id="KW-0594">Phospholipid biosynthesis</keyword>
<proteinExistence type="inferred from homology"/>
<comment type="catalytic activity">
    <reaction evidence="1 10">
        <text>a fatty acyl-[ACP] + phosphate = an acyl phosphate + holo-[ACP]</text>
        <dbReference type="Rhea" id="RHEA:42292"/>
        <dbReference type="Rhea" id="RHEA-COMP:9685"/>
        <dbReference type="Rhea" id="RHEA-COMP:14125"/>
        <dbReference type="ChEBI" id="CHEBI:43474"/>
        <dbReference type="ChEBI" id="CHEBI:59918"/>
        <dbReference type="ChEBI" id="CHEBI:64479"/>
        <dbReference type="ChEBI" id="CHEBI:138651"/>
        <dbReference type="EC" id="2.3.1.274"/>
    </reaction>
</comment>
<evidence type="ECO:0000256" key="2">
    <source>
        <dbReference type="ARBA" id="ARBA00022490"/>
    </source>
</evidence>
<dbReference type="SUPFAM" id="SSF53659">
    <property type="entry name" value="Isocitrate/Isopropylmalate dehydrogenase-like"/>
    <property type="match status" value="1"/>
</dbReference>
<dbReference type="AlphaFoldDB" id="A0A3Q9IDB7"/>
<dbReference type="GO" id="GO:0008654">
    <property type="term" value="P:phospholipid biosynthetic process"/>
    <property type="evidence" value="ECO:0007669"/>
    <property type="project" value="UniProtKB-KW"/>
</dbReference>
<evidence type="ECO:0000256" key="9">
    <source>
        <dbReference type="ARBA" id="ARBA00046608"/>
    </source>
</evidence>
<organism evidence="11 12">
    <name type="scientific">Paenibacillus lutimineralis</name>
    <dbReference type="NCBI Taxonomy" id="2707005"/>
    <lineage>
        <taxon>Bacteria</taxon>
        <taxon>Bacillati</taxon>
        <taxon>Bacillota</taxon>
        <taxon>Bacilli</taxon>
        <taxon>Bacillales</taxon>
        <taxon>Paenibacillaceae</taxon>
        <taxon>Paenibacillus</taxon>
    </lineage>
</organism>
<evidence type="ECO:0000256" key="6">
    <source>
        <dbReference type="ARBA" id="ARBA00023209"/>
    </source>
</evidence>
<dbReference type="UniPathway" id="UPA00085"/>
<protein>
    <recommendedName>
        <fullName evidence="8 10">Phosphate acyltransferase</fullName>
        <ecNumber evidence="8 10">2.3.1.274</ecNumber>
    </recommendedName>
    <alternativeName>
        <fullName evidence="10">Acyl-ACP phosphotransacylase</fullName>
    </alternativeName>
    <alternativeName>
        <fullName evidence="10">Acyl-[acyl-carrier-protein]--phosphate acyltransferase</fullName>
    </alternativeName>
    <alternativeName>
        <fullName evidence="10">Phosphate-acyl-ACP acyltransferase</fullName>
    </alternativeName>
</protein>
<evidence type="ECO:0000256" key="5">
    <source>
        <dbReference type="ARBA" id="ARBA00023098"/>
    </source>
</evidence>
<name>A0A3Q9IDB7_9BACL</name>
<dbReference type="InterPro" id="IPR003664">
    <property type="entry name" value="FA_synthesis"/>
</dbReference>
<gene>
    <name evidence="10 11" type="primary">plsX</name>
    <name evidence="11" type="ORF">EI981_18040</name>
</gene>
<evidence type="ECO:0000313" key="11">
    <source>
        <dbReference type="EMBL" id="AZS18360.1"/>
    </source>
</evidence>
<keyword evidence="12" id="KW-1185">Reference proteome</keyword>
<evidence type="ECO:0000256" key="4">
    <source>
        <dbReference type="ARBA" id="ARBA00022679"/>
    </source>
</evidence>
<keyword evidence="11" id="KW-0012">Acyltransferase</keyword>
<evidence type="ECO:0000256" key="8">
    <source>
        <dbReference type="ARBA" id="ARBA00024069"/>
    </source>
</evidence>
<comment type="pathway">
    <text evidence="10">Lipid metabolism; phospholipid metabolism.</text>
</comment>
<evidence type="ECO:0000256" key="1">
    <source>
        <dbReference type="ARBA" id="ARBA00001232"/>
    </source>
</evidence>
<dbReference type="RefSeq" id="WP_127004813.1">
    <property type="nucleotide sequence ID" value="NZ_CP034346.1"/>
</dbReference>
<keyword evidence="7 10" id="KW-1208">Phospholipid metabolism</keyword>
<dbReference type="PANTHER" id="PTHR30100">
    <property type="entry name" value="FATTY ACID/PHOSPHOLIPID SYNTHESIS PROTEIN PLSX"/>
    <property type="match status" value="1"/>
</dbReference>
<keyword evidence="3 10" id="KW-0444">Lipid biosynthesis</keyword>
<evidence type="ECO:0000313" key="12">
    <source>
        <dbReference type="Proteomes" id="UP000270678"/>
    </source>
</evidence>
<sequence length="333" mass="35514">MRIAIDAMGGDFAPDSTVKGAMDAAREWSDTQIILVGHQDRLRPLMTDAPANLILHHAEDVIEAEDEPVRAVRRKKDSSMVVAGRLVHDKEADAMISAGNTGALMTTGLLVVGRMEGIERPALAPIIPTMDGRGVLALDLGANMDAKPEHLAQYALMGSIYREKVAGIAKPRVGLLNVGTEAKKGNELTKAAYPLLEELPINFIGNVEARDVLTGACDVLVCDGFAGNILLKSLEGTAGAMFSVLKQEFTKSLKNKLAAAVLMPSLRGMKQMMDYKQHGGAPLLGLSGLVVKSHGSSDSEAIKNGVRQARLAIESRLTESISQEISGKRVESI</sequence>
<dbReference type="InterPro" id="IPR012281">
    <property type="entry name" value="Phospholipid_synth_PlsX-like"/>
</dbReference>
<dbReference type="GO" id="GO:0005737">
    <property type="term" value="C:cytoplasm"/>
    <property type="evidence" value="ECO:0007669"/>
    <property type="project" value="UniProtKB-SubCell"/>
</dbReference>
<evidence type="ECO:0000256" key="3">
    <source>
        <dbReference type="ARBA" id="ARBA00022516"/>
    </source>
</evidence>
<dbReference type="Gene3D" id="3.40.718.10">
    <property type="entry name" value="Isopropylmalate Dehydrogenase"/>
    <property type="match status" value="1"/>
</dbReference>
<dbReference type="EC" id="2.3.1.274" evidence="8 10"/>
<dbReference type="GO" id="GO:0006633">
    <property type="term" value="P:fatty acid biosynthetic process"/>
    <property type="evidence" value="ECO:0007669"/>
    <property type="project" value="UniProtKB-UniRule"/>
</dbReference>
<evidence type="ECO:0000256" key="10">
    <source>
        <dbReference type="HAMAP-Rule" id="MF_00019"/>
    </source>
</evidence>
<keyword evidence="2 10" id="KW-0963">Cytoplasm</keyword>
<comment type="subcellular location">
    <subcellularLocation>
        <location evidence="10">Cytoplasm</location>
    </subcellularLocation>
    <text evidence="10">Associated with the membrane possibly through PlsY.</text>
</comment>
<keyword evidence="4 10" id="KW-0808">Transferase</keyword>
<dbReference type="Proteomes" id="UP000270678">
    <property type="component" value="Chromosome"/>
</dbReference>
<dbReference type="KEGG" id="plut:EI981_18040"/>
<dbReference type="PIRSF" id="PIRSF002465">
    <property type="entry name" value="Phsphlp_syn_PlsX"/>
    <property type="match status" value="1"/>
</dbReference>
<accession>A0A3Q9IDB7</accession>
<evidence type="ECO:0000256" key="7">
    <source>
        <dbReference type="ARBA" id="ARBA00023264"/>
    </source>
</evidence>
<reference evidence="12" key="1">
    <citation type="submission" date="2018-12" db="EMBL/GenBank/DDBJ databases">
        <title>Complete genome sequence of Paenibacillus sp. MBLB1234.</title>
        <authorList>
            <person name="Nam Y.-D."/>
            <person name="Kang J."/>
            <person name="Chung W.-H."/>
            <person name="Park Y.S."/>
        </authorList>
    </citation>
    <scope>NUCLEOTIDE SEQUENCE [LARGE SCALE GENOMIC DNA]</scope>
    <source>
        <strain evidence="12">MBLB1234</strain>
    </source>
</reference>
<dbReference type="PANTHER" id="PTHR30100:SF1">
    <property type="entry name" value="PHOSPHATE ACYLTRANSFERASE"/>
    <property type="match status" value="1"/>
</dbReference>
<dbReference type="OrthoDB" id="9806408at2"/>
<dbReference type="Pfam" id="PF02504">
    <property type="entry name" value="FA_synthesis"/>
    <property type="match status" value="1"/>
</dbReference>
<dbReference type="GO" id="GO:0043811">
    <property type="term" value="F:phosphate:acyl-[acyl carrier protein] acyltransferase activity"/>
    <property type="evidence" value="ECO:0007669"/>
    <property type="project" value="UniProtKB-UniRule"/>
</dbReference>
<dbReference type="NCBIfam" id="TIGR00182">
    <property type="entry name" value="plsX"/>
    <property type="match status" value="1"/>
</dbReference>